<dbReference type="Pfam" id="PF00570">
    <property type="entry name" value="HRDC"/>
    <property type="match status" value="1"/>
</dbReference>
<dbReference type="InterPro" id="IPR002562">
    <property type="entry name" value="3'-5'_exonuclease_dom"/>
</dbReference>
<dbReference type="OrthoDB" id="9800549at2"/>
<evidence type="ECO:0000256" key="2">
    <source>
        <dbReference type="ARBA" id="ARBA00022694"/>
    </source>
</evidence>
<dbReference type="PROSITE" id="PS50967">
    <property type="entry name" value="HRDC"/>
    <property type="match status" value="1"/>
</dbReference>
<reference evidence="9 10" key="1">
    <citation type="submission" date="2018-12" db="EMBL/GenBank/DDBJ databases">
        <title>bacterium Hansschlegelia zhihuaiae S113.</title>
        <authorList>
            <person name="He J."/>
        </authorList>
    </citation>
    <scope>NUCLEOTIDE SEQUENCE [LARGE SCALE GENOMIC DNA]</scope>
    <source>
        <strain evidence="9 10">S 113</strain>
    </source>
</reference>
<dbReference type="EMBL" id="RYFI01000006">
    <property type="protein sequence ID" value="RXF73952.1"/>
    <property type="molecule type" value="Genomic_DNA"/>
</dbReference>
<dbReference type="HAMAP" id="MF_01899">
    <property type="entry name" value="RNase_D"/>
    <property type="match status" value="1"/>
</dbReference>
<dbReference type="InterPro" id="IPR051086">
    <property type="entry name" value="RNase_D-like"/>
</dbReference>
<dbReference type="PANTHER" id="PTHR47649:SF1">
    <property type="entry name" value="RIBONUCLEASE D"/>
    <property type="match status" value="1"/>
</dbReference>
<dbReference type="GO" id="GO:0000166">
    <property type="term" value="F:nucleotide binding"/>
    <property type="evidence" value="ECO:0007669"/>
    <property type="project" value="InterPro"/>
</dbReference>
<evidence type="ECO:0000256" key="5">
    <source>
        <dbReference type="ARBA" id="ARBA00022839"/>
    </source>
</evidence>
<comment type="catalytic activity">
    <reaction evidence="6">
        <text>Exonucleolytic cleavage that removes extra residues from the 3'-terminus of tRNA to produce 5'-mononucleotides.</text>
        <dbReference type="EC" id="3.1.13.5"/>
    </reaction>
</comment>
<sequence>MITTTEALAKACARLRQAPYVTVDTEFLRETTFWPKLCVVQLADAEGPEVVDALAPELDLAPLFELMADEAVLKVFHSGRQDIEIFHHLAGKVPHPVFDTQVAAMVLGFGDSISYDQLVQRTAGVALDKSSRFTDWSRRPLSQEQVDYAIADVTHLRTVFEKLSADLDRRGRSGWVSEEMEVLTSPATYESHPEQAWQRFRSRLRKPRDLAVMIEVAAWREREAQTRDVPRSRVLKDDALVEVATRAPKTVDALGSLRAFPRGYERSRAGQEILDAVTRGLDRDPANLPALDRERAGGGNPATVELLKVLLRMIAERHAVAAKVIANVDDLERIAAEDEAEVAALSGWRRELFGEIALKLKAGTLALAVERGRVVTLDREPGEDGPLPAPRPRRRRNGRDRGSGEGAPVSD</sequence>
<dbReference type="CDD" id="cd06142">
    <property type="entry name" value="RNaseD_exo"/>
    <property type="match status" value="1"/>
</dbReference>
<dbReference type="SMART" id="SM00474">
    <property type="entry name" value="35EXOc"/>
    <property type="match status" value="1"/>
</dbReference>
<dbReference type="InterPro" id="IPR036397">
    <property type="entry name" value="RNaseH_sf"/>
</dbReference>
<proteinExistence type="inferred from homology"/>
<dbReference type="NCBIfam" id="TIGR01388">
    <property type="entry name" value="rnd"/>
    <property type="match status" value="1"/>
</dbReference>
<evidence type="ECO:0000313" key="9">
    <source>
        <dbReference type="EMBL" id="RXF73952.1"/>
    </source>
</evidence>
<feature type="domain" description="HRDC" evidence="8">
    <location>
        <begin position="206"/>
        <end position="287"/>
    </location>
</feature>
<dbReference type="SUPFAM" id="SSF53098">
    <property type="entry name" value="Ribonuclease H-like"/>
    <property type="match status" value="1"/>
</dbReference>
<dbReference type="InterPro" id="IPR002121">
    <property type="entry name" value="HRDC_dom"/>
</dbReference>
<comment type="caution">
    <text evidence="9">The sequence shown here is derived from an EMBL/GenBank/DDBJ whole genome shotgun (WGS) entry which is preliminary data.</text>
</comment>
<organism evidence="9 10">
    <name type="scientific">Hansschlegelia zhihuaiae</name>
    <dbReference type="NCBI Taxonomy" id="405005"/>
    <lineage>
        <taxon>Bacteria</taxon>
        <taxon>Pseudomonadati</taxon>
        <taxon>Pseudomonadota</taxon>
        <taxon>Alphaproteobacteria</taxon>
        <taxon>Hyphomicrobiales</taxon>
        <taxon>Methylopilaceae</taxon>
        <taxon>Hansschlegelia</taxon>
    </lineage>
</organism>
<dbReference type="Gene3D" id="1.10.150.80">
    <property type="entry name" value="HRDC domain"/>
    <property type="match status" value="1"/>
</dbReference>
<accession>A0A4V1KJE9</accession>
<keyword evidence="2 6" id="KW-0819">tRNA processing</keyword>
<protein>
    <recommendedName>
        <fullName evidence="6">Ribonuclease D</fullName>
        <shortName evidence="6">RNase D</shortName>
        <ecNumber evidence="6">3.1.13.5</ecNumber>
    </recommendedName>
</protein>
<dbReference type="Pfam" id="PF01612">
    <property type="entry name" value="DNA_pol_A_exo1"/>
    <property type="match status" value="1"/>
</dbReference>
<comment type="cofactor">
    <cofactor evidence="6">
        <name>a divalent metal cation</name>
        <dbReference type="ChEBI" id="CHEBI:60240"/>
    </cofactor>
</comment>
<dbReference type="GO" id="GO:0033890">
    <property type="term" value="F:ribonuclease D activity"/>
    <property type="evidence" value="ECO:0007669"/>
    <property type="project" value="UniProtKB-UniRule"/>
</dbReference>
<name>A0A4V1KJE9_9HYPH</name>
<evidence type="ECO:0000259" key="8">
    <source>
        <dbReference type="PROSITE" id="PS50967"/>
    </source>
</evidence>
<dbReference type="GO" id="GO:0005737">
    <property type="term" value="C:cytoplasm"/>
    <property type="evidence" value="ECO:0007669"/>
    <property type="project" value="UniProtKB-SubCell"/>
</dbReference>
<gene>
    <name evidence="6 9" type="primary">rnd</name>
    <name evidence="9" type="ORF">EK403_08265</name>
</gene>
<evidence type="ECO:0000256" key="3">
    <source>
        <dbReference type="ARBA" id="ARBA00022722"/>
    </source>
</evidence>
<evidence type="ECO:0000256" key="6">
    <source>
        <dbReference type="HAMAP-Rule" id="MF_01899"/>
    </source>
</evidence>
<comment type="subcellular location">
    <subcellularLocation>
        <location evidence="6">Cytoplasm</location>
    </subcellularLocation>
</comment>
<dbReference type="PANTHER" id="PTHR47649">
    <property type="entry name" value="RIBONUCLEASE D"/>
    <property type="match status" value="1"/>
</dbReference>
<evidence type="ECO:0000256" key="1">
    <source>
        <dbReference type="ARBA" id="ARBA00022490"/>
    </source>
</evidence>
<dbReference type="InterPro" id="IPR006292">
    <property type="entry name" value="RNase_D"/>
</dbReference>
<dbReference type="SUPFAM" id="SSF47819">
    <property type="entry name" value="HRDC-like"/>
    <property type="match status" value="2"/>
</dbReference>
<keyword evidence="4 6" id="KW-0378">Hydrolase</keyword>
<dbReference type="GO" id="GO:0008408">
    <property type="term" value="F:3'-5' exonuclease activity"/>
    <property type="evidence" value="ECO:0007669"/>
    <property type="project" value="InterPro"/>
</dbReference>
<dbReference type="RefSeq" id="WP_128777024.1">
    <property type="nucleotide sequence ID" value="NZ_RYFI01000006.1"/>
</dbReference>
<evidence type="ECO:0000256" key="7">
    <source>
        <dbReference type="SAM" id="MobiDB-lite"/>
    </source>
</evidence>
<dbReference type="GO" id="GO:0003676">
    <property type="term" value="F:nucleic acid binding"/>
    <property type="evidence" value="ECO:0007669"/>
    <property type="project" value="InterPro"/>
</dbReference>
<dbReference type="InterPro" id="IPR010997">
    <property type="entry name" value="HRDC-like_sf"/>
</dbReference>
<dbReference type="InterPro" id="IPR044876">
    <property type="entry name" value="HRDC_dom_sf"/>
</dbReference>
<comment type="similarity">
    <text evidence="6">Belongs to the RNase D family.</text>
</comment>
<dbReference type="InterPro" id="IPR012337">
    <property type="entry name" value="RNaseH-like_sf"/>
</dbReference>
<dbReference type="EC" id="3.1.13.5" evidence="6"/>
<feature type="region of interest" description="Disordered" evidence="7">
    <location>
        <begin position="378"/>
        <end position="411"/>
    </location>
</feature>
<keyword evidence="5 6" id="KW-0269">Exonuclease</keyword>
<keyword evidence="3 6" id="KW-0540">Nuclease</keyword>
<dbReference type="Proteomes" id="UP000289708">
    <property type="component" value="Unassembled WGS sequence"/>
</dbReference>
<comment type="function">
    <text evidence="6">Exonuclease involved in the 3' processing of various precursor tRNAs. Initiates hydrolysis at the 3'-terminus of an RNA molecule and releases 5'-mononucleotides.</text>
</comment>
<dbReference type="Gene3D" id="3.30.420.10">
    <property type="entry name" value="Ribonuclease H-like superfamily/Ribonuclease H"/>
    <property type="match status" value="1"/>
</dbReference>
<dbReference type="GO" id="GO:0042780">
    <property type="term" value="P:tRNA 3'-end processing"/>
    <property type="evidence" value="ECO:0007669"/>
    <property type="project" value="UniProtKB-UniRule"/>
</dbReference>
<keyword evidence="1 6" id="KW-0963">Cytoplasm</keyword>
<dbReference type="AlphaFoldDB" id="A0A4V1KJE9"/>
<keyword evidence="10" id="KW-1185">Reference proteome</keyword>
<evidence type="ECO:0000313" key="10">
    <source>
        <dbReference type="Proteomes" id="UP000289708"/>
    </source>
</evidence>
<evidence type="ECO:0000256" key="4">
    <source>
        <dbReference type="ARBA" id="ARBA00022801"/>
    </source>
</evidence>